<dbReference type="GO" id="GO:0000155">
    <property type="term" value="F:phosphorelay sensor kinase activity"/>
    <property type="evidence" value="ECO:0007669"/>
    <property type="project" value="InterPro"/>
</dbReference>
<keyword evidence="6 11" id="KW-0812">Transmembrane</keyword>
<dbReference type="EMBL" id="WMBQ01000001">
    <property type="protein sequence ID" value="MTD93221.1"/>
    <property type="molecule type" value="Genomic_DNA"/>
</dbReference>
<keyword evidence="9" id="KW-0902">Two-component regulatory system</keyword>
<keyword evidence="10 11" id="KW-0472">Membrane</keyword>
<comment type="caution">
    <text evidence="14">The sequence shown here is derived from an EMBL/GenBank/DDBJ whole genome shotgun (WGS) entry which is preliminary data.</text>
</comment>
<comment type="subcellular location">
    <subcellularLocation>
        <location evidence="2">Membrane</location>
    </subcellularLocation>
</comment>
<evidence type="ECO:0000256" key="6">
    <source>
        <dbReference type="ARBA" id="ARBA00022692"/>
    </source>
</evidence>
<evidence type="ECO:0000256" key="3">
    <source>
        <dbReference type="ARBA" id="ARBA00012438"/>
    </source>
</evidence>
<name>A0A6I3KKF6_9HYPH</name>
<dbReference type="InterPro" id="IPR036097">
    <property type="entry name" value="HisK_dim/P_sf"/>
</dbReference>
<evidence type="ECO:0000256" key="9">
    <source>
        <dbReference type="ARBA" id="ARBA00023012"/>
    </source>
</evidence>
<evidence type="ECO:0000256" key="8">
    <source>
        <dbReference type="ARBA" id="ARBA00022989"/>
    </source>
</evidence>
<gene>
    <name evidence="14" type="ORF">GIW81_02600</name>
</gene>
<dbReference type="PRINTS" id="PR00344">
    <property type="entry name" value="BCTRLSENSOR"/>
</dbReference>
<dbReference type="SUPFAM" id="SSF47384">
    <property type="entry name" value="Homodimeric domain of signal transducing histidine kinase"/>
    <property type="match status" value="1"/>
</dbReference>
<keyword evidence="8 11" id="KW-1133">Transmembrane helix</keyword>
<dbReference type="Pfam" id="PF02518">
    <property type="entry name" value="HATPase_c"/>
    <property type="match status" value="1"/>
</dbReference>
<dbReference type="PANTHER" id="PTHR45436">
    <property type="entry name" value="SENSOR HISTIDINE KINASE YKOH"/>
    <property type="match status" value="1"/>
</dbReference>
<feature type="domain" description="Histidine kinase" evidence="12">
    <location>
        <begin position="243"/>
        <end position="457"/>
    </location>
</feature>
<dbReference type="Proteomes" id="UP000440694">
    <property type="component" value="Unassembled WGS sequence"/>
</dbReference>
<keyword evidence="5" id="KW-0808">Transferase</keyword>
<sequence>MISHDLLKRTPVRLAGAFALLFALTVIALVGVLYFTLVSEMNLAIRQHVEEITDALQAIDRQQGFDNLASVVAEEAASVRDFDSIFMLRADDGSFRAGNVQNVQPFTGWGELDRAWLPEVADKGDPDDRFYAKWSPVSGGHILVGGSDRQIRQARRLLGHGLGWALLSTILLAAGSAVFLARRAQQKIDMFATTLSKVSRGQIGERVPVTASHDDLDHVATQINATLAHLQKLIENVNQASSDIAHDLKKPIGRLRRRLEQALRSADDVGSFRVQVGDALGELDSIVETFEALLRITQIEAGARRSRFRDVELGGLLADIADIYEPVVEESGGNLVSTLNGIRAPITGDRELLTQLFANLIENAIRHAPEGTRIDIGLTAVADRYVANVTDQGPGIPADERGNVFRRLYRLERERTTSGSGLGLSLVAAIADLHGAGVELSDNSPGLRVEVSFPRAQ</sequence>
<dbReference type="InterPro" id="IPR003594">
    <property type="entry name" value="HATPase_dom"/>
</dbReference>
<proteinExistence type="predicted"/>
<dbReference type="InterPro" id="IPR005467">
    <property type="entry name" value="His_kinase_dom"/>
</dbReference>
<dbReference type="EC" id="2.7.13.3" evidence="3"/>
<dbReference type="InterPro" id="IPR050428">
    <property type="entry name" value="TCS_sensor_his_kinase"/>
</dbReference>
<organism evidence="14 15">
    <name type="scientific">Hyphomicrobium album</name>
    <dbReference type="NCBI Taxonomy" id="2665159"/>
    <lineage>
        <taxon>Bacteria</taxon>
        <taxon>Pseudomonadati</taxon>
        <taxon>Pseudomonadota</taxon>
        <taxon>Alphaproteobacteria</taxon>
        <taxon>Hyphomicrobiales</taxon>
        <taxon>Hyphomicrobiaceae</taxon>
        <taxon>Hyphomicrobium</taxon>
    </lineage>
</organism>
<feature type="domain" description="HAMP" evidence="13">
    <location>
        <begin position="182"/>
        <end position="235"/>
    </location>
</feature>
<evidence type="ECO:0000256" key="5">
    <source>
        <dbReference type="ARBA" id="ARBA00022679"/>
    </source>
</evidence>
<evidence type="ECO:0000313" key="15">
    <source>
        <dbReference type="Proteomes" id="UP000440694"/>
    </source>
</evidence>
<dbReference type="RefSeq" id="WP_154737779.1">
    <property type="nucleotide sequence ID" value="NZ_WMBQ01000001.1"/>
</dbReference>
<dbReference type="PROSITE" id="PS50885">
    <property type="entry name" value="HAMP"/>
    <property type="match status" value="1"/>
</dbReference>
<comment type="catalytic activity">
    <reaction evidence="1">
        <text>ATP + protein L-histidine = ADP + protein N-phospho-L-histidine.</text>
        <dbReference type="EC" id="2.7.13.3"/>
    </reaction>
</comment>
<accession>A0A6I3KKF6</accession>
<dbReference type="SMART" id="SM00387">
    <property type="entry name" value="HATPase_c"/>
    <property type="match status" value="1"/>
</dbReference>
<evidence type="ECO:0000256" key="1">
    <source>
        <dbReference type="ARBA" id="ARBA00000085"/>
    </source>
</evidence>
<feature type="transmembrane region" description="Helical" evidence="11">
    <location>
        <begin position="12"/>
        <end position="37"/>
    </location>
</feature>
<evidence type="ECO:0000256" key="11">
    <source>
        <dbReference type="SAM" id="Phobius"/>
    </source>
</evidence>
<dbReference type="SMART" id="SM00304">
    <property type="entry name" value="HAMP"/>
    <property type="match status" value="1"/>
</dbReference>
<dbReference type="GO" id="GO:0005886">
    <property type="term" value="C:plasma membrane"/>
    <property type="evidence" value="ECO:0007669"/>
    <property type="project" value="TreeGrafter"/>
</dbReference>
<evidence type="ECO:0000259" key="12">
    <source>
        <dbReference type="PROSITE" id="PS50109"/>
    </source>
</evidence>
<evidence type="ECO:0000256" key="2">
    <source>
        <dbReference type="ARBA" id="ARBA00004370"/>
    </source>
</evidence>
<dbReference type="InterPro" id="IPR036890">
    <property type="entry name" value="HATPase_C_sf"/>
</dbReference>
<reference evidence="14 15" key="1">
    <citation type="submission" date="2019-11" db="EMBL/GenBank/DDBJ databases">
        <title>Identification of a novel strain.</title>
        <authorList>
            <person name="Xu Q."/>
            <person name="Wang G."/>
        </authorList>
    </citation>
    <scope>NUCLEOTIDE SEQUENCE [LARGE SCALE GENOMIC DNA]</scope>
    <source>
        <strain evidence="15">xq</strain>
    </source>
</reference>
<dbReference type="PANTHER" id="PTHR45436:SF8">
    <property type="entry name" value="HISTIDINE KINASE"/>
    <property type="match status" value="1"/>
</dbReference>
<protein>
    <recommendedName>
        <fullName evidence="3">histidine kinase</fullName>
        <ecNumber evidence="3">2.7.13.3</ecNumber>
    </recommendedName>
</protein>
<evidence type="ECO:0000256" key="4">
    <source>
        <dbReference type="ARBA" id="ARBA00022553"/>
    </source>
</evidence>
<dbReference type="Gene3D" id="3.30.565.10">
    <property type="entry name" value="Histidine kinase-like ATPase, C-terminal domain"/>
    <property type="match status" value="1"/>
</dbReference>
<evidence type="ECO:0000256" key="7">
    <source>
        <dbReference type="ARBA" id="ARBA00022777"/>
    </source>
</evidence>
<evidence type="ECO:0000259" key="13">
    <source>
        <dbReference type="PROSITE" id="PS50885"/>
    </source>
</evidence>
<dbReference type="SUPFAM" id="SSF55874">
    <property type="entry name" value="ATPase domain of HSP90 chaperone/DNA topoisomerase II/histidine kinase"/>
    <property type="match status" value="1"/>
</dbReference>
<dbReference type="PROSITE" id="PS50109">
    <property type="entry name" value="HIS_KIN"/>
    <property type="match status" value="1"/>
</dbReference>
<evidence type="ECO:0000313" key="14">
    <source>
        <dbReference type="EMBL" id="MTD93221.1"/>
    </source>
</evidence>
<dbReference type="Gene3D" id="6.10.340.10">
    <property type="match status" value="1"/>
</dbReference>
<keyword evidence="7 14" id="KW-0418">Kinase</keyword>
<dbReference type="CDD" id="cd00075">
    <property type="entry name" value="HATPase"/>
    <property type="match status" value="1"/>
</dbReference>
<keyword evidence="4" id="KW-0597">Phosphoprotein</keyword>
<evidence type="ECO:0000256" key="10">
    <source>
        <dbReference type="ARBA" id="ARBA00023136"/>
    </source>
</evidence>
<dbReference type="InterPro" id="IPR003660">
    <property type="entry name" value="HAMP_dom"/>
</dbReference>
<dbReference type="InterPro" id="IPR004358">
    <property type="entry name" value="Sig_transdc_His_kin-like_C"/>
</dbReference>
<feature type="transmembrane region" description="Helical" evidence="11">
    <location>
        <begin position="157"/>
        <end position="181"/>
    </location>
</feature>
<dbReference type="AlphaFoldDB" id="A0A6I3KKF6"/>
<keyword evidence="15" id="KW-1185">Reference proteome</keyword>